<dbReference type="AlphaFoldDB" id="A0ABD1F474"/>
<sequence length="380" mass="43497">MVTVSIGEGDASDTIPPGLQPRLYRDSFGSVPLQSRLHGPLLDYTVNSENSDNESDNLNRTLTPNQEQIISVIDNLNIENVLSRNMDNIRFHTSLLPTFSGKQEHLENRLKTFAQRIIAKSQCEVLDPTSKATLLIQLENTSVLILTANSPQILKTMLMIQRPTTLDDVVQCVVNYDMMESQVNFTNSNFPPTKNPIERINNFKSNQVRTPSNTFRNQSHPIALPPQNRPQTFPSQPIHIQSRPINRHYPTNDQVFSQPRPLVPNKRQDSPTLMSTSTARPFRLEQQKQPSLRYQNHFVPTGPRNFVSQELTNVEVHPQSTIEPDQTLEENDPNDYSSYYMDDSKDPYDYNQEFNFPQNLEAKEENFENFPKTASCPELI</sequence>
<evidence type="ECO:0000256" key="1">
    <source>
        <dbReference type="SAM" id="MobiDB-lite"/>
    </source>
</evidence>
<feature type="region of interest" description="Disordered" evidence="1">
    <location>
        <begin position="324"/>
        <end position="349"/>
    </location>
</feature>
<proteinExistence type="predicted"/>
<reference evidence="2 3" key="1">
    <citation type="submission" date="2024-05" db="EMBL/GenBank/DDBJ databases">
        <title>Genetic variation in Jamaican populations of the coffee berry borer (Hypothenemus hampei).</title>
        <authorList>
            <person name="Errbii M."/>
            <person name="Myrie A."/>
        </authorList>
    </citation>
    <scope>NUCLEOTIDE SEQUENCE [LARGE SCALE GENOMIC DNA]</scope>
    <source>
        <strain evidence="2">JA-Hopewell-2020-01-JO</strain>
        <tissue evidence="2">Whole body</tissue>
    </source>
</reference>
<evidence type="ECO:0000313" key="3">
    <source>
        <dbReference type="Proteomes" id="UP001566132"/>
    </source>
</evidence>
<gene>
    <name evidence="2" type="ORF">ABEB36_004608</name>
</gene>
<keyword evidence="3" id="KW-1185">Reference proteome</keyword>
<protein>
    <submittedName>
        <fullName evidence="2">Uncharacterized protein</fullName>
    </submittedName>
</protein>
<organism evidence="2 3">
    <name type="scientific">Hypothenemus hampei</name>
    <name type="common">Coffee berry borer</name>
    <dbReference type="NCBI Taxonomy" id="57062"/>
    <lineage>
        <taxon>Eukaryota</taxon>
        <taxon>Metazoa</taxon>
        <taxon>Ecdysozoa</taxon>
        <taxon>Arthropoda</taxon>
        <taxon>Hexapoda</taxon>
        <taxon>Insecta</taxon>
        <taxon>Pterygota</taxon>
        <taxon>Neoptera</taxon>
        <taxon>Endopterygota</taxon>
        <taxon>Coleoptera</taxon>
        <taxon>Polyphaga</taxon>
        <taxon>Cucujiformia</taxon>
        <taxon>Curculionidae</taxon>
        <taxon>Scolytinae</taxon>
        <taxon>Hypothenemus</taxon>
    </lineage>
</organism>
<evidence type="ECO:0000313" key="2">
    <source>
        <dbReference type="EMBL" id="KAL1509944.1"/>
    </source>
</evidence>
<feature type="region of interest" description="Disordered" evidence="1">
    <location>
        <begin position="252"/>
        <end position="274"/>
    </location>
</feature>
<accession>A0ABD1F474</accession>
<comment type="caution">
    <text evidence="2">The sequence shown here is derived from an EMBL/GenBank/DDBJ whole genome shotgun (WGS) entry which is preliminary data.</text>
</comment>
<name>A0ABD1F474_HYPHA</name>
<dbReference type="Proteomes" id="UP001566132">
    <property type="component" value="Unassembled WGS sequence"/>
</dbReference>
<feature type="region of interest" description="Disordered" evidence="1">
    <location>
        <begin position="1"/>
        <end position="20"/>
    </location>
</feature>
<dbReference type="EMBL" id="JBDJPC010000003">
    <property type="protein sequence ID" value="KAL1509944.1"/>
    <property type="molecule type" value="Genomic_DNA"/>
</dbReference>